<dbReference type="KEGG" id="gfu:KM031_17730"/>
<dbReference type="InterPro" id="IPR001533">
    <property type="entry name" value="Pterin_deHydtase"/>
</dbReference>
<reference evidence="5" key="1">
    <citation type="submission" date="2021-06" db="EMBL/GenBank/DDBJ databases">
        <authorList>
            <person name="Lee C.-S."/>
            <person name="Jin L."/>
        </authorList>
    </citation>
    <scope>NUCLEOTIDE SEQUENCE</scope>
    <source>
        <strain evidence="5">Con5</strain>
        <plasmid evidence="5">p1</plasmid>
    </source>
</reference>
<evidence type="ECO:0000313" key="5">
    <source>
        <dbReference type="EMBL" id="QWK92141.1"/>
    </source>
</evidence>
<dbReference type="PANTHER" id="PTHR42805">
    <property type="entry name" value="PTERIN-4-ALPHA-CARBINOLAMINE DEHYDRATASE-RELATED"/>
    <property type="match status" value="1"/>
</dbReference>
<dbReference type="GO" id="GO:0008124">
    <property type="term" value="F:4-alpha-hydroxytetrahydrobiopterin dehydratase activity"/>
    <property type="evidence" value="ECO:0007669"/>
    <property type="project" value="UniProtKB-EC"/>
</dbReference>
<keyword evidence="5" id="KW-0614">Plasmid</keyword>
<evidence type="ECO:0000256" key="4">
    <source>
        <dbReference type="ARBA" id="ARBA00023239"/>
    </source>
</evidence>
<keyword evidence="6" id="KW-1185">Reference proteome</keyword>
<dbReference type="GO" id="GO:0006729">
    <property type="term" value="P:tetrahydrobiopterin biosynthetic process"/>
    <property type="evidence" value="ECO:0007669"/>
    <property type="project" value="InterPro"/>
</dbReference>
<name>A0A975PBL1_9RHOB</name>
<dbReference type="InterPro" id="IPR036428">
    <property type="entry name" value="PCD_sf"/>
</dbReference>
<evidence type="ECO:0000256" key="2">
    <source>
        <dbReference type="ARBA" id="ARBA00006472"/>
    </source>
</evidence>
<evidence type="ECO:0000313" key="6">
    <source>
        <dbReference type="Proteomes" id="UP000679352"/>
    </source>
</evidence>
<comment type="similarity">
    <text evidence="2">Belongs to the pterin-4-alpha-carbinolamine dehydratase family.</text>
</comment>
<geneLocation type="plasmid" evidence="5 6">
    <name>p1</name>
</geneLocation>
<dbReference type="EMBL" id="CP076362">
    <property type="protein sequence ID" value="QWK92141.1"/>
    <property type="molecule type" value="Genomic_DNA"/>
</dbReference>
<accession>A0A975PBL1</accession>
<dbReference type="Proteomes" id="UP000679352">
    <property type="component" value="Plasmid p1"/>
</dbReference>
<comment type="catalytic activity">
    <reaction evidence="1">
        <text>(4aS,6R)-4a-hydroxy-L-erythro-5,6,7,8-tetrahydrobiopterin = (6R)-L-erythro-6,7-dihydrobiopterin + H2O</text>
        <dbReference type="Rhea" id="RHEA:11920"/>
        <dbReference type="ChEBI" id="CHEBI:15377"/>
        <dbReference type="ChEBI" id="CHEBI:15642"/>
        <dbReference type="ChEBI" id="CHEBI:43120"/>
        <dbReference type="EC" id="4.2.1.96"/>
    </reaction>
</comment>
<keyword evidence="4 5" id="KW-0456">Lyase</keyword>
<dbReference type="RefSeq" id="WP_215505181.1">
    <property type="nucleotide sequence ID" value="NZ_CP076362.1"/>
</dbReference>
<gene>
    <name evidence="5" type="ORF">KM031_17730</name>
</gene>
<proteinExistence type="inferred from homology"/>
<protein>
    <recommendedName>
        <fullName evidence="3">4a-hydroxytetrahydrobiopterin dehydratase</fullName>
        <ecNumber evidence="3">4.2.1.96</ecNumber>
    </recommendedName>
</protein>
<dbReference type="AlphaFoldDB" id="A0A975PBL1"/>
<evidence type="ECO:0000256" key="1">
    <source>
        <dbReference type="ARBA" id="ARBA00001554"/>
    </source>
</evidence>
<organism evidence="5 6">
    <name type="scientific">Gemmobacter fulvus</name>
    <dbReference type="NCBI Taxonomy" id="2840474"/>
    <lineage>
        <taxon>Bacteria</taxon>
        <taxon>Pseudomonadati</taxon>
        <taxon>Pseudomonadota</taxon>
        <taxon>Alphaproteobacteria</taxon>
        <taxon>Rhodobacterales</taxon>
        <taxon>Paracoccaceae</taxon>
        <taxon>Gemmobacter</taxon>
    </lineage>
</organism>
<dbReference type="SUPFAM" id="SSF55248">
    <property type="entry name" value="PCD-like"/>
    <property type="match status" value="1"/>
</dbReference>
<evidence type="ECO:0000256" key="3">
    <source>
        <dbReference type="ARBA" id="ARBA00013252"/>
    </source>
</evidence>
<dbReference type="Gene3D" id="3.30.1360.20">
    <property type="entry name" value="Transcriptional coactivator/pterin dehydratase"/>
    <property type="match status" value="1"/>
</dbReference>
<sequence>MSVCDLTNRDCGPCKGEGTTLGDPAELMVSLHADWRLDGTRLLRRYAFKGFAKAVQMANLAAWLGERLGHHPDVSFGWGWCEVAFTSHELGGLTENDFIAAARLDSITD</sequence>
<dbReference type="EC" id="4.2.1.96" evidence="3"/>
<dbReference type="InterPro" id="IPR050376">
    <property type="entry name" value="Pterin-4-alpha-carb_dehyd"/>
</dbReference>
<dbReference type="PANTHER" id="PTHR42805:SF1">
    <property type="entry name" value="PTERIN-4-ALPHA-CARBINOLAMINE DEHYDRATASE-RELATED"/>
    <property type="match status" value="1"/>
</dbReference>
<dbReference type="Pfam" id="PF01329">
    <property type="entry name" value="Pterin_4a"/>
    <property type="match status" value="1"/>
</dbReference>